<evidence type="ECO:0000256" key="7">
    <source>
        <dbReference type="ARBA" id="ARBA00023180"/>
    </source>
</evidence>
<feature type="chain" id="PRO_5029839579" description="EGF-like domain-containing protein" evidence="9">
    <location>
        <begin position="24"/>
        <end position="375"/>
    </location>
</feature>
<name>A0A7M5VDB1_9CNID</name>
<dbReference type="FunFam" id="2.10.25.10:FF:000038">
    <property type="entry name" value="Fibrillin 2"/>
    <property type="match status" value="1"/>
</dbReference>
<dbReference type="GeneID" id="136805075"/>
<organism evidence="11 12">
    <name type="scientific">Clytia hemisphaerica</name>
    <dbReference type="NCBI Taxonomy" id="252671"/>
    <lineage>
        <taxon>Eukaryota</taxon>
        <taxon>Metazoa</taxon>
        <taxon>Cnidaria</taxon>
        <taxon>Hydrozoa</taxon>
        <taxon>Hydroidolina</taxon>
        <taxon>Leptothecata</taxon>
        <taxon>Obeliida</taxon>
        <taxon>Clytiidae</taxon>
        <taxon>Clytia</taxon>
    </lineage>
</organism>
<keyword evidence="6" id="KW-1015">Disulfide bond</keyword>
<dbReference type="InterPro" id="IPR049883">
    <property type="entry name" value="NOTCH1_EGF-like"/>
</dbReference>
<dbReference type="RefSeq" id="XP_066917736.1">
    <property type="nucleotide sequence ID" value="XM_067061635.1"/>
</dbReference>
<dbReference type="PANTHER" id="PTHR24034:SF209">
    <property type="entry name" value="EGF-LIKE DOMAIN-CONTAINING PROTEIN"/>
    <property type="match status" value="1"/>
</dbReference>
<dbReference type="SMART" id="SM00181">
    <property type="entry name" value="EGF"/>
    <property type="match status" value="3"/>
</dbReference>
<dbReference type="GO" id="GO:0005576">
    <property type="term" value="C:extracellular region"/>
    <property type="evidence" value="ECO:0007669"/>
    <property type="project" value="UniProtKB-SubCell"/>
</dbReference>
<sequence>MKYILQIFAVGLVNLLLHVHCDSETSASGEKQDGEMQIRDDCMRNEKSPCDYPQFCLTKKNGTHRCIANCYYPRYKASYKNKRRICQDVNECEYVRCGKNRECINLLGGYKCKQVNCSKGFELKNDRCHDIDECATKDVCGKGRCRNYWGSFYCYCNHGYKPCQKTKKCIDVNECESNFRRCAYECMNTEGSYKCQCPKGYKSQGPYCYDVNECSSGEHTCTGMEDCVNTKGSFQCVTYKCPKYMNRVGSNVCRKQYCHKDDKQCQAVKTSSVKWTRYAFQQKQPARTFTFRYSLSGYGYQYRYKFYFAKGNEESFFRIRQTSRGRMQIINIKDLIGPKDIQLVFHADVVDNKNELTDRFIYMIYFNMAEHAMAF</sequence>
<feature type="signal peptide" evidence="9">
    <location>
        <begin position="1"/>
        <end position="23"/>
    </location>
</feature>
<dbReference type="Gene3D" id="2.10.25.10">
    <property type="entry name" value="Laminin"/>
    <property type="match status" value="4"/>
</dbReference>
<dbReference type="InterPro" id="IPR000742">
    <property type="entry name" value="EGF"/>
</dbReference>
<dbReference type="EnsemblMetazoa" id="CLYHEMT010837.1">
    <property type="protein sequence ID" value="CLYHEMP010837.1"/>
    <property type="gene ID" value="CLYHEMG010837"/>
</dbReference>
<protein>
    <recommendedName>
        <fullName evidence="10">EGF-like domain-containing protein</fullName>
    </recommendedName>
</protein>
<keyword evidence="4 9" id="KW-0732">Signal</keyword>
<evidence type="ECO:0000256" key="2">
    <source>
        <dbReference type="ARBA" id="ARBA00022525"/>
    </source>
</evidence>
<accession>A0A7M5VDB1</accession>
<dbReference type="InterPro" id="IPR018097">
    <property type="entry name" value="EGF_Ca-bd_CS"/>
</dbReference>
<dbReference type="PROSITE" id="PS01187">
    <property type="entry name" value="EGF_CA"/>
    <property type="match status" value="2"/>
</dbReference>
<dbReference type="InterPro" id="IPR050751">
    <property type="entry name" value="ECM_structural_protein"/>
</dbReference>
<evidence type="ECO:0000256" key="1">
    <source>
        <dbReference type="ARBA" id="ARBA00004613"/>
    </source>
</evidence>
<dbReference type="PROSITE" id="PS50026">
    <property type="entry name" value="EGF_3"/>
    <property type="match status" value="2"/>
</dbReference>
<keyword evidence="7" id="KW-0325">Glycoprotein</keyword>
<feature type="domain" description="EGF-like" evidence="10">
    <location>
        <begin position="130"/>
        <end position="164"/>
    </location>
</feature>
<dbReference type="CDD" id="cd00054">
    <property type="entry name" value="EGF_CA"/>
    <property type="match status" value="3"/>
</dbReference>
<evidence type="ECO:0000256" key="9">
    <source>
        <dbReference type="SAM" id="SignalP"/>
    </source>
</evidence>
<evidence type="ECO:0000313" key="11">
    <source>
        <dbReference type="EnsemblMetazoa" id="CLYHEMP010837.1"/>
    </source>
</evidence>
<keyword evidence="3 8" id="KW-0245">EGF-like domain</keyword>
<dbReference type="InterPro" id="IPR000152">
    <property type="entry name" value="EGF-type_Asp/Asn_hydroxyl_site"/>
</dbReference>
<evidence type="ECO:0000256" key="5">
    <source>
        <dbReference type="ARBA" id="ARBA00022737"/>
    </source>
</evidence>
<dbReference type="PANTHER" id="PTHR24034">
    <property type="entry name" value="EGF-LIKE DOMAIN-CONTAINING PROTEIN"/>
    <property type="match status" value="1"/>
</dbReference>
<evidence type="ECO:0000259" key="10">
    <source>
        <dbReference type="PROSITE" id="PS50026"/>
    </source>
</evidence>
<reference evidence="11" key="1">
    <citation type="submission" date="2021-01" db="UniProtKB">
        <authorList>
            <consortium name="EnsemblMetazoa"/>
        </authorList>
    </citation>
    <scope>IDENTIFICATION</scope>
</reference>
<keyword evidence="2" id="KW-0964">Secreted</keyword>
<keyword evidence="5" id="KW-0677">Repeat</keyword>
<evidence type="ECO:0000256" key="3">
    <source>
        <dbReference type="ARBA" id="ARBA00022536"/>
    </source>
</evidence>
<dbReference type="FunFam" id="2.10.25.10:FF:000014">
    <property type="entry name" value="Latent-transforming growth factor beta-binding protein 3"/>
    <property type="match status" value="1"/>
</dbReference>
<dbReference type="InterPro" id="IPR001881">
    <property type="entry name" value="EGF-like_Ca-bd_dom"/>
</dbReference>
<evidence type="ECO:0000256" key="8">
    <source>
        <dbReference type="PROSITE-ProRule" id="PRU00076"/>
    </source>
</evidence>
<dbReference type="Pfam" id="PF07645">
    <property type="entry name" value="EGF_CA"/>
    <property type="match status" value="4"/>
</dbReference>
<keyword evidence="12" id="KW-1185">Reference proteome</keyword>
<evidence type="ECO:0000313" key="12">
    <source>
        <dbReference type="Proteomes" id="UP000594262"/>
    </source>
</evidence>
<comment type="subcellular location">
    <subcellularLocation>
        <location evidence="1">Secreted</location>
    </subcellularLocation>
</comment>
<dbReference type="SMART" id="SM00179">
    <property type="entry name" value="EGF_CA"/>
    <property type="match status" value="4"/>
</dbReference>
<dbReference type="Proteomes" id="UP000594262">
    <property type="component" value="Unplaced"/>
</dbReference>
<dbReference type="PROSITE" id="PS00010">
    <property type="entry name" value="ASX_HYDROXYL"/>
    <property type="match status" value="2"/>
</dbReference>
<dbReference type="GO" id="GO:0005509">
    <property type="term" value="F:calcium ion binding"/>
    <property type="evidence" value="ECO:0007669"/>
    <property type="project" value="InterPro"/>
</dbReference>
<dbReference type="OrthoDB" id="5983152at2759"/>
<proteinExistence type="predicted"/>
<evidence type="ECO:0000256" key="4">
    <source>
        <dbReference type="ARBA" id="ARBA00022729"/>
    </source>
</evidence>
<evidence type="ECO:0000256" key="6">
    <source>
        <dbReference type="ARBA" id="ARBA00023157"/>
    </source>
</evidence>
<feature type="domain" description="EGF-like" evidence="10">
    <location>
        <begin position="171"/>
        <end position="209"/>
    </location>
</feature>
<comment type="caution">
    <text evidence="8">Lacks conserved residue(s) required for the propagation of feature annotation.</text>
</comment>
<dbReference type="AlphaFoldDB" id="A0A7M5VDB1"/>
<dbReference type="SUPFAM" id="SSF57196">
    <property type="entry name" value="EGF/Laminin"/>
    <property type="match status" value="3"/>
</dbReference>
<dbReference type="PROSITE" id="PS01186">
    <property type="entry name" value="EGF_2"/>
    <property type="match status" value="1"/>
</dbReference>